<dbReference type="Proteomes" id="UP000260721">
    <property type="component" value="Unassembled WGS sequence"/>
</dbReference>
<reference evidence="1 2" key="1">
    <citation type="submission" date="2018-08" db="EMBL/GenBank/DDBJ databases">
        <title>A genome reference for cultivated species of the human gut microbiota.</title>
        <authorList>
            <person name="Zou Y."/>
            <person name="Xue W."/>
            <person name="Luo G."/>
        </authorList>
    </citation>
    <scope>NUCLEOTIDE SEQUENCE [LARGE SCALE GENOMIC DNA]</scope>
    <source>
        <strain evidence="1 2">TF08-11</strain>
    </source>
</reference>
<protein>
    <recommendedName>
        <fullName evidence="3">Phage protein</fullName>
    </recommendedName>
</protein>
<name>A0A3E3E459_9FIRM</name>
<comment type="caution">
    <text evidence="1">The sequence shown here is derived from an EMBL/GenBank/DDBJ whole genome shotgun (WGS) entry which is preliminary data.</text>
</comment>
<gene>
    <name evidence="1" type="ORF">DXC78_06625</name>
</gene>
<organism evidence="1 2">
    <name type="scientific">Faecalicoccus pleomorphus</name>
    <dbReference type="NCBI Taxonomy" id="1323"/>
    <lineage>
        <taxon>Bacteria</taxon>
        <taxon>Bacillati</taxon>
        <taxon>Bacillota</taxon>
        <taxon>Erysipelotrichia</taxon>
        <taxon>Erysipelotrichales</taxon>
        <taxon>Erysipelotrichaceae</taxon>
        <taxon>Faecalicoccus</taxon>
    </lineage>
</organism>
<evidence type="ECO:0008006" key="3">
    <source>
        <dbReference type="Google" id="ProtNLM"/>
    </source>
</evidence>
<dbReference type="RefSeq" id="WP_117446297.1">
    <property type="nucleotide sequence ID" value="NZ_QUSK01000013.1"/>
</dbReference>
<evidence type="ECO:0000313" key="2">
    <source>
        <dbReference type="Proteomes" id="UP000260721"/>
    </source>
</evidence>
<accession>A0A3E3E459</accession>
<evidence type="ECO:0000313" key="1">
    <source>
        <dbReference type="EMBL" id="RGD76359.1"/>
    </source>
</evidence>
<dbReference type="EMBL" id="QUSK01000013">
    <property type="protein sequence ID" value="RGD76359.1"/>
    <property type="molecule type" value="Genomic_DNA"/>
</dbReference>
<sequence>MNMLFDLLSSIKEQLESIAYIKRVSLLYDAGLIDKKYLMDNLMTKKEMDLLESVQKERLGI</sequence>
<proteinExistence type="predicted"/>
<dbReference type="AlphaFoldDB" id="A0A3E3E459"/>